<dbReference type="Gene3D" id="1.10.400.10">
    <property type="entry name" value="GI Alpha 1, domain 2-like"/>
    <property type="match status" value="1"/>
</dbReference>
<gene>
    <name evidence="1" type="ORF">FSPOR_5645</name>
</gene>
<dbReference type="EMBL" id="PXOF01000077">
    <property type="protein sequence ID" value="RGP67984.1"/>
    <property type="molecule type" value="Genomic_DNA"/>
</dbReference>
<protein>
    <submittedName>
        <fullName evidence="1">Gna-3 g alpha subunit gna-3</fullName>
    </submittedName>
</protein>
<dbReference type="AlphaFoldDB" id="A0A395S6E8"/>
<sequence>MADPITILGTAGAVANIVDVLGKVINTVAELRSQWQDADLAVLNLESQLGALNTALNKIMAWTESAFNSPHHQLVMDLDRCVFCCRTLINRIATEISQFQMTAENRLDALSKFRLLLKTKDFENIQRMIEQQTGALTLLLTATNTLFGNVLPWHLDKLVEKIDRLRLRPGTFYITDIQKMDEWISKEKSSQATKLKVFEIVCESAKALVNAMQQFQITPEVNEIQEHLDLIAAFVPDSNPVFDPNFKAALGTLLGSRHYPELMLRRTEISLPESAE</sequence>
<dbReference type="InterPro" id="IPR011025">
    <property type="entry name" value="GproteinA_insert"/>
</dbReference>
<reference evidence="1 2" key="1">
    <citation type="journal article" date="2018" name="PLoS Pathog.">
        <title>Evolution of structural diversity of trichothecenes, a family of toxins produced by plant pathogenic and entomopathogenic fungi.</title>
        <authorList>
            <person name="Proctor R.H."/>
            <person name="McCormick S.P."/>
            <person name="Kim H.S."/>
            <person name="Cardoza R.E."/>
            <person name="Stanley A.M."/>
            <person name="Lindo L."/>
            <person name="Kelly A."/>
            <person name="Brown D.W."/>
            <person name="Lee T."/>
            <person name="Vaughan M.M."/>
            <person name="Alexander N.J."/>
            <person name="Busman M."/>
            <person name="Gutierrez S."/>
        </authorList>
    </citation>
    <scope>NUCLEOTIDE SEQUENCE [LARGE SCALE GENOMIC DNA]</scope>
    <source>
        <strain evidence="1 2">NRRL 3299</strain>
    </source>
</reference>
<evidence type="ECO:0000313" key="1">
    <source>
        <dbReference type="EMBL" id="RGP67984.1"/>
    </source>
</evidence>
<proteinExistence type="predicted"/>
<accession>A0A395S6E8</accession>
<dbReference type="SUPFAM" id="SSF47895">
    <property type="entry name" value="Transducin (alpha subunit), insertion domain"/>
    <property type="match status" value="1"/>
</dbReference>
<organism evidence="1 2">
    <name type="scientific">Fusarium sporotrichioides</name>
    <dbReference type="NCBI Taxonomy" id="5514"/>
    <lineage>
        <taxon>Eukaryota</taxon>
        <taxon>Fungi</taxon>
        <taxon>Dikarya</taxon>
        <taxon>Ascomycota</taxon>
        <taxon>Pezizomycotina</taxon>
        <taxon>Sordariomycetes</taxon>
        <taxon>Hypocreomycetidae</taxon>
        <taxon>Hypocreales</taxon>
        <taxon>Nectriaceae</taxon>
        <taxon>Fusarium</taxon>
    </lineage>
</organism>
<dbReference type="Proteomes" id="UP000266152">
    <property type="component" value="Unassembled WGS sequence"/>
</dbReference>
<evidence type="ECO:0000313" key="2">
    <source>
        <dbReference type="Proteomes" id="UP000266152"/>
    </source>
</evidence>
<keyword evidence="2" id="KW-1185">Reference proteome</keyword>
<dbReference type="GO" id="GO:0007165">
    <property type="term" value="P:signal transduction"/>
    <property type="evidence" value="ECO:0007669"/>
    <property type="project" value="InterPro"/>
</dbReference>
<comment type="caution">
    <text evidence="1">The sequence shown here is derived from an EMBL/GenBank/DDBJ whole genome shotgun (WGS) entry which is preliminary data.</text>
</comment>
<dbReference type="STRING" id="5514.A0A395S6E8"/>
<name>A0A395S6E8_FUSSP</name>